<evidence type="ECO:0000256" key="8">
    <source>
        <dbReference type="ARBA" id="ARBA00022741"/>
    </source>
</evidence>
<dbReference type="Gene3D" id="1.10.189.10">
    <property type="entry name" value="Pyruvate Phosphate Dikinase, domain 2"/>
    <property type="match status" value="1"/>
</dbReference>
<evidence type="ECO:0000256" key="9">
    <source>
        <dbReference type="ARBA" id="ARBA00022777"/>
    </source>
</evidence>
<evidence type="ECO:0000259" key="16">
    <source>
        <dbReference type="Pfam" id="PF00391"/>
    </source>
</evidence>
<evidence type="ECO:0000256" key="13">
    <source>
        <dbReference type="PIRSR" id="PIRSR000853-1"/>
    </source>
</evidence>
<keyword evidence="19" id="KW-0670">Pyruvate</keyword>
<dbReference type="Pfam" id="PF00391">
    <property type="entry name" value="PEP-utilizers"/>
    <property type="match status" value="1"/>
</dbReference>
<dbReference type="RefSeq" id="WP_128777886.1">
    <property type="nucleotide sequence ID" value="NZ_RYFI01000011.1"/>
</dbReference>
<keyword evidence="7 15" id="KW-0479">Metal-binding</keyword>
<feature type="binding site" evidence="14">
    <location>
        <position position="785"/>
    </location>
    <ligand>
        <name>substrate</name>
    </ligand>
</feature>
<dbReference type="Gene3D" id="3.50.30.10">
    <property type="entry name" value="Phosphohistidine domain"/>
    <property type="match status" value="1"/>
</dbReference>
<dbReference type="Pfam" id="PF01326">
    <property type="entry name" value="PPDK_N"/>
    <property type="match status" value="2"/>
</dbReference>
<evidence type="ECO:0000256" key="14">
    <source>
        <dbReference type="PIRSR" id="PIRSR000853-2"/>
    </source>
</evidence>
<comment type="cofactor">
    <cofactor evidence="1 12 15">
        <name>Mg(2+)</name>
        <dbReference type="ChEBI" id="CHEBI:18420"/>
    </cofactor>
</comment>
<comment type="similarity">
    <text evidence="3 12">Belongs to the PEP-utilizing enzyme family.</text>
</comment>
<comment type="caution">
    <text evidence="19">The sequence shown here is derived from an EMBL/GenBank/DDBJ whole genome shotgun (WGS) entry which is preliminary data.</text>
</comment>
<feature type="binding site" evidence="14">
    <location>
        <position position="788"/>
    </location>
    <ligand>
        <name>substrate</name>
    </ligand>
</feature>
<dbReference type="GO" id="GO:0046872">
    <property type="term" value="F:metal ion binding"/>
    <property type="evidence" value="ECO:0007669"/>
    <property type="project" value="UniProtKB-UniRule"/>
</dbReference>
<dbReference type="Pfam" id="PF02896">
    <property type="entry name" value="PEP-utilizers_C"/>
    <property type="match status" value="1"/>
</dbReference>
<keyword evidence="6 19" id="KW-0808">Transferase</keyword>
<feature type="binding site" evidence="14">
    <location>
        <position position="764"/>
    </location>
    <ligand>
        <name>substrate</name>
    </ligand>
</feature>
<dbReference type="GO" id="GO:0016301">
    <property type="term" value="F:kinase activity"/>
    <property type="evidence" value="ECO:0007669"/>
    <property type="project" value="UniProtKB-UniRule"/>
</dbReference>
<comment type="function">
    <text evidence="2">Catalyzes the reversible phosphorylation of pyruvate and phosphate.</text>
</comment>
<dbReference type="Gene3D" id="3.30.470.20">
    <property type="entry name" value="ATP-grasp fold, B domain"/>
    <property type="match status" value="1"/>
</dbReference>
<feature type="binding site" evidence="15">
    <location>
        <position position="788"/>
    </location>
    <ligand>
        <name>Mg(2+)</name>
        <dbReference type="ChEBI" id="CHEBI:18420"/>
    </ligand>
</feature>
<feature type="binding site" evidence="15">
    <location>
        <position position="764"/>
    </location>
    <ligand>
        <name>Mg(2+)</name>
        <dbReference type="ChEBI" id="CHEBI:18420"/>
    </ligand>
</feature>
<dbReference type="PIRSF" id="PIRSF000853">
    <property type="entry name" value="PPDK"/>
    <property type="match status" value="1"/>
</dbReference>
<evidence type="ECO:0000256" key="5">
    <source>
        <dbReference type="ARBA" id="ARBA00020138"/>
    </source>
</evidence>
<dbReference type="AlphaFoldDB" id="A0A4Q0MJ97"/>
<dbReference type="GO" id="GO:0005524">
    <property type="term" value="F:ATP binding"/>
    <property type="evidence" value="ECO:0007669"/>
    <property type="project" value="UniProtKB-UniRule"/>
</dbReference>
<feature type="domain" description="Pyruvate phosphate dikinase AMP/ATP-binding" evidence="17">
    <location>
        <begin position="318"/>
        <end position="366"/>
    </location>
</feature>
<dbReference type="OrthoDB" id="9765468at2"/>
<reference evidence="19 20" key="1">
    <citation type="submission" date="2018-12" db="EMBL/GenBank/DDBJ databases">
        <title>bacterium Hansschlegelia zhihuaiae S113.</title>
        <authorList>
            <person name="He J."/>
        </authorList>
    </citation>
    <scope>NUCLEOTIDE SEQUENCE [LARGE SCALE GENOMIC DNA]</scope>
    <source>
        <strain evidence="19 20">S 113</strain>
    </source>
</reference>
<evidence type="ECO:0000256" key="2">
    <source>
        <dbReference type="ARBA" id="ARBA00003144"/>
    </source>
</evidence>
<dbReference type="InterPro" id="IPR015813">
    <property type="entry name" value="Pyrv/PenolPyrv_kinase-like_dom"/>
</dbReference>
<dbReference type="EC" id="2.7.9.1" evidence="4 12"/>
<protein>
    <recommendedName>
        <fullName evidence="5 12">Pyruvate, phosphate dikinase</fullName>
        <ecNumber evidence="4 12">2.7.9.1</ecNumber>
    </recommendedName>
</protein>
<dbReference type="Gene3D" id="3.20.20.60">
    <property type="entry name" value="Phosphoenolpyruvate-binding domains"/>
    <property type="match status" value="1"/>
</dbReference>
<dbReference type="GO" id="GO:0050242">
    <property type="term" value="F:pyruvate, phosphate dikinase activity"/>
    <property type="evidence" value="ECO:0007669"/>
    <property type="project" value="UniProtKB-UniRule"/>
</dbReference>
<comment type="catalytic activity">
    <reaction evidence="12">
        <text>pyruvate + phosphate + ATP = phosphoenolpyruvate + AMP + diphosphate + H(+)</text>
        <dbReference type="Rhea" id="RHEA:10756"/>
        <dbReference type="ChEBI" id="CHEBI:15361"/>
        <dbReference type="ChEBI" id="CHEBI:15378"/>
        <dbReference type="ChEBI" id="CHEBI:30616"/>
        <dbReference type="ChEBI" id="CHEBI:33019"/>
        <dbReference type="ChEBI" id="CHEBI:43474"/>
        <dbReference type="ChEBI" id="CHEBI:58702"/>
        <dbReference type="ChEBI" id="CHEBI:456215"/>
        <dbReference type="EC" id="2.7.9.1"/>
    </reaction>
</comment>
<evidence type="ECO:0000259" key="17">
    <source>
        <dbReference type="Pfam" id="PF01326"/>
    </source>
</evidence>
<dbReference type="SUPFAM" id="SSF56059">
    <property type="entry name" value="Glutathione synthetase ATP-binding domain-like"/>
    <property type="match status" value="1"/>
</dbReference>
<evidence type="ECO:0000256" key="3">
    <source>
        <dbReference type="ARBA" id="ARBA00007837"/>
    </source>
</evidence>
<feature type="binding site" evidence="14">
    <location>
        <position position="786"/>
    </location>
    <ligand>
        <name>substrate</name>
    </ligand>
</feature>
<keyword evidence="10" id="KW-0067">ATP-binding</keyword>
<evidence type="ECO:0000313" key="19">
    <source>
        <dbReference type="EMBL" id="RXF73026.1"/>
    </source>
</evidence>
<dbReference type="PROSITE" id="PS00370">
    <property type="entry name" value="PEP_ENZYMES_PHOS_SITE"/>
    <property type="match status" value="1"/>
</dbReference>
<evidence type="ECO:0000313" key="20">
    <source>
        <dbReference type="Proteomes" id="UP000289708"/>
    </source>
</evidence>
<evidence type="ECO:0000256" key="15">
    <source>
        <dbReference type="PIRSR" id="PIRSR000853-3"/>
    </source>
</evidence>
<feature type="active site" description="Proton donor" evidence="13">
    <location>
        <position position="850"/>
    </location>
</feature>
<dbReference type="Gene3D" id="1.20.80.30">
    <property type="match status" value="1"/>
</dbReference>
<evidence type="ECO:0000256" key="7">
    <source>
        <dbReference type="ARBA" id="ARBA00022723"/>
    </source>
</evidence>
<dbReference type="SUPFAM" id="SSF51621">
    <property type="entry name" value="Phosphoenolpyruvate/pyruvate domain"/>
    <property type="match status" value="1"/>
</dbReference>
<proteinExistence type="inferred from homology"/>
<dbReference type="InterPro" id="IPR013815">
    <property type="entry name" value="ATP_grasp_subdomain_1"/>
</dbReference>
<dbReference type="PANTHER" id="PTHR22931:SF9">
    <property type="entry name" value="PYRUVATE, PHOSPHATE DIKINASE 1, CHLOROPLASTIC"/>
    <property type="match status" value="1"/>
</dbReference>
<dbReference type="InterPro" id="IPR000121">
    <property type="entry name" value="PEP_util_C"/>
</dbReference>
<keyword evidence="20" id="KW-1185">Reference proteome</keyword>
<dbReference type="InterPro" id="IPR002192">
    <property type="entry name" value="PPDK_AMP/ATP-bd"/>
</dbReference>
<feature type="domain" description="Pyruvate phosphate dikinase AMP/ATP-binding" evidence="17">
    <location>
        <begin position="65"/>
        <end position="300"/>
    </location>
</feature>
<feature type="domain" description="PEP-utilising enzyme mobile" evidence="16">
    <location>
        <begin position="442"/>
        <end position="522"/>
    </location>
</feature>
<sequence>MTKWVLTFGGGSAEGRADMRDLLGGKGANLAEMASIGLPVPPGFTITTEVCTHFFANGRSHPSDLAAQVDAGLRHIEAITGRRFGDAENPLLVSVRSGSRASMPGMMDTILNLGLNDRTVEALARNADDRRFAYDSYRRFIQMYSDVVLGVEHHHFEDLLEGLKERKGVVEDTELDADDLASLVGSYKAKVAEERGEPFPEDPRAQLWGAIDAVFSSWMNSRAITYRKLNRIPEDWGTAVNVQAMVFGNMGETSATGVAFTRDPSTGEKRLYGEFLINAQGEDVVAGIRTPQPITEAARAEGKVKAPSLEARMPEVFAEFVETARRLEAHYRDMQDLEFTVERGALWMLQARNGKRTAKAALKIAVDLVNEGVLSKEEAVARIDPASLDQLLHPTIDPKAERKIVATGLPASPGAAQGEIVFSSEAAEEAAGRLDEDKKRRSVILVRAETSPEDISGMHAAAGILTTRGGMTSHAAVVARGMGKPCVSGAGSLRIDEKAGVLTVAGRTFKAGDVITIDGSTGQVLDGAVAMIEPELSGDFGTLIGWADEIRRMKVRANAETPDDARAALAFGAEGIGLSRTEHMFFDEARIVAVREMILADDEAGRRKALAKLLPFQKADFAELFEIMKGLPVTIRLLDPPLHEFLPHTDQDIAEVAQAMGADPEKLRGRAEELAEFNPMLGFRGCRLAIAYPEIAEMQARAIFEAAAEAGKATGEPVTCEVMVPLVVGRADFDFVKARIDAMAKAVSEETGQKLAYQVGTMIELPRAALRAGEIAETAEFFSFGTNDLTQTGLGISRDDAAPFLSHYVDKKLLAYDPFVTIDREGVGELVALGVERGRAVRPKIKLGICGEHGGDPASIEFCEEVGLDYVSCSPFRVPIARLAAAQATLKARAADAKGKAKAA</sequence>
<evidence type="ECO:0000256" key="11">
    <source>
        <dbReference type="ARBA" id="ARBA00022842"/>
    </source>
</evidence>
<evidence type="ECO:0000259" key="18">
    <source>
        <dbReference type="Pfam" id="PF02896"/>
    </source>
</evidence>
<keyword evidence="11 15" id="KW-0460">Magnesium</keyword>
<evidence type="ECO:0000256" key="4">
    <source>
        <dbReference type="ARBA" id="ARBA00011994"/>
    </source>
</evidence>
<dbReference type="NCBIfam" id="TIGR01828">
    <property type="entry name" value="pyru_phos_dikin"/>
    <property type="match status" value="1"/>
</dbReference>
<dbReference type="EMBL" id="RYFI01000011">
    <property type="protein sequence ID" value="RXF73026.1"/>
    <property type="molecule type" value="Genomic_DNA"/>
</dbReference>
<feature type="binding site" evidence="14">
    <location>
        <position position="580"/>
    </location>
    <ligand>
        <name>substrate</name>
    </ligand>
</feature>
<organism evidence="19 20">
    <name type="scientific">Hansschlegelia zhihuaiae</name>
    <dbReference type="NCBI Taxonomy" id="405005"/>
    <lineage>
        <taxon>Bacteria</taxon>
        <taxon>Pseudomonadati</taxon>
        <taxon>Pseudomonadota</taxon>
        <taxon>Alphaproteobacteria</taxon>
        <taxon>Hyphomicrobiales</taxon>
        <taxon>Methylopilaceae</taxon>
        <taxon>Hansschlegelia</taxon>
    </lineage>
</organism>
<dbReference type="NCBIfam" id="NF004531">
    <property type="entry name" value="PRK05878.1"/>
    <property type="match status" value="1"/>
</dbReference>
<evidence type="ECO:0000256" key="10">
    <source>
        <dbReference type="ARBA" id="ARBA00022840"/>
    </source>
</evidence>
<feature type="binding site" evidence="14">
    <location>
        <position position="787"/>
    </location>
    <ligand>
        <name>substrate</name>
    </ligand>
</feature>
<dbReference type="InterPro" id="IPR010121">
    <property type="entry name" value="Pyruvate_phosphate_dikinase"/>
</dbReference>
<feature type="active site" description="Tele-phosphohistidine intermediate" evidence="13">
    <location>
        <position position="474"/>
    </location>
</feature>
<evidence type="ECO:0000256" key="1">
    <source>
        <dbReference type="ARBA" id="ARBA00001946"/>
    </source>
</evidence>
<dbReference type="PANTHER" id="PTHR22931">
    <property type="entry name" value="PHOSPHOENOLPYRUVATE DIKINASE-RELATED"/>
    <property type="match status" value="1"/>
</dbReference>
<dbReference type="InterPro" id="IPR040442">
    <property type="entry name" value="Pyrv_kinase-like_dom_sf"/>
</dbReference>
<dbReference type="InterPro" id="IPR008279">
    <property type="entry name" value="PEP-util_enz_mobile_dom"/>
</dbReference>
<dbReference type="InterPro" id="IPR018274">
    <property type="entry name" value="PEP_util_AS"/>
</dbReference>
<dbReference type="InterPro" id="IPR036637">
    <property type="entry name" value="Phosphohistidine_dom_sf"/>
</dbReference>
<evidence type="ECO:0000256" key="6">
    <source>
        <dbReference type="ARBA" id="ARBA00022679"/>
    </source>
</evidence>
<feature type="domain" description="PEP-utilising enzyme C-terminal" evidence="18">
    <location>
        <begin position="537"/>
        <end position="888"/>
    </location>
</feature>
<dbReference type="Gene3D" id="3.30.1490.20">
    <property type="entry name" value="ATP-grasp fold, A domain"/>
    <property type="match status" value="1"/>
</dbReference>
<dbReference type="SUPFAM" id="SSF52009">
    <property type="entry name" value="Phosphohistidine domain"/>
    <property type="match status" value="1"/>
</dbReference>
<dbReference type="Proteomes" id="UP000289708">
    <property type="component" value="Unassembled WGS sequence"/>
</dbReference>
<evidence type="ECO:0000256" key="12">
    <source>
        <dbReference type="PIRNR" id="PIRNR000853"/>
    </source>
</evidence>
<gene>
    <name evidence="19" type="ORF">EK403_12895</name>
</gene>
<keyword evidence="9 19" id="KW-0418">Kinase</keyword>
<keyword evidence="8" id="KW-0547">Nucleotide-binding</keyword>
<name>A0A4Q0MJ97_9HYPH</name>
<feature type="binding site" evidence="14">
    <location>
        <position position="636"/>
    </location>
    <ligand>
        <name>substrate</name>
    </ligand>
</feature>
<accession>A0A4Q0MJ97</accession>